<evidence type="ECO:0000313" key="2">
    <source>
        <dbReference type="EMBL" id="SDX71461.1"/>
    </source>
</evidence>
<protein>
    <submittedName>
        <fullName evidence="2">Adenylate cyclase, class 2</fullName>
    </submittedName>
</protein>
<dbReference type="PANTHER" id="PTHR21028:SF2">
    <property type="entry name" value="CYTH DOMAIN-CONTAINING PROTEIN"/>
    <property type="match status" value="1"/>
</dbReference>
<feature type="domain" description="CYTH" evidence="1">
    <location>
        <begin position="2"/>
        <end position="177"/>
    </location>
</feature>
<dbReference type="RefSeq" id="WP_093754699.1">
    <property type="nucleotide sequence ID" value="NZ_FNNG01000017.1"/>
</dbReference>
<dbReference type="EMBL" id="FNNG01000017">
    <property type="protein sequence ID" value="SDX71461.1"/>
    <property type="molecule type" value="Genomic_DNA"/>
</dbReference>
<reference evidence="2 3" key="1">
    <citation type="submission" date="2016-10" db="EMBL/GenBank/DDBJ databases">
        <authorList>
            <person name="de Groot N.N."/>
        </authorList>
    </citation>
    <scope>NUCLEOTIDE SEQUENCE [LARGE SCALE GENOMIC DNA]</scope>
    <source>
        <strain evidence="2 3">DSM 23310</strain>
    </source>
</reference>
<dbReference type="InterPro" id="IPR023577">
    <property type="entry name" value="CYTH_domain"/>
</dbReference>
<dbReference type="AlphaFoldDB" id="A0A1H3DYE9"/>
<dbReference type="InterPro" id="IPR008173">
    <property type="entry name" value="Adenylyl_cyclase_CyaB"/>
</dbReference>
<dbReference type="OrthoDB" id="1953701at2"/>
<dbReference type="Pfam" id="PF01928">
    <property type="entry name" value="CYTH"/>
    <property type="match status" value="1"/>
</dbReference>
<dbReference type="Gene3D" id="2.40.320.10">
    <property type="entry name" value="Hypothetical Protein Pfu-838710-001"/>
    <property type="match status" value="1"/>
</dbReference>
<name>A0A1H3DYE9_9FIRM</name>
<accession>A0A1H3DYE9</accession>
<dbReference type="PANTHER" id="PTHR21028">
    <property type="entry name" value="SI:CH211-156B7.4"/>
    <property type="match status" value="1"/>
</dbReference>
<keyword evidence="3" id="KW-1185">Reference proteome</keyword>
<organism evidence="2 3">
    <name type="scientific">Tepidimicrobium xylanilyticum</name>
    <dbReference type="NCBI Taxonomy" id="1123352"/>
    <lineage>
        <taxon>Bacteria</taxon>
        <taxon>Bacillati</taxon>
        <taxon>Bacillota</taxon>
        <taxon>Tissierellia</taxon>
        <taxon>Tissierellales</taxon>
        <taxon>Tepidimicrobiaceae</taxon>
        <taxon>Tepidimicrobium</taxon>
    </lineage>
</organism>
<evidence type="ECO:0000313" key="3">
    <source>
        <dbReference type="Proteomes" id="UP000198828"/>
    </source>
</evidence>
<dbReference type="SUPFAM" id="SSF55154">
    <property type="entry name" value="CYTH-like phosphatases"/>
    <property type="match status" value="1"/>
</dbReference>
<gene>
    <name evidence="2" type="ORF">SAMN05660923_02788</name>
</gene>
<dbReference type="Proteomes" id="UP000198828">
    <property type="component" value="Unassembled WGS sequence"/>
</dbReference>
<proteinExistence type="predicted"/>
<dbReference type="CDD" id="cd07890">
    <property type="entry name" value="CYTH-like_AC_IV-like"/>
    <property type="match status" value="1"/>
</dbReference>
<dbReference type="PROSITE" id="PS51707">
    <property type="entry name" value="CYTH"/>
    <property type="match status" value="1"/>
</dbReference>
<dbReference type="InterPro" id="IPR033469">
    <property type="entry name" value="CYTH-like_dom_sf"/>
</dbReference>
<evidence type="ECO:0000259" key="1">
    <source>
        <dbReference type="PROSITE" id="PS51707"/>
    </source>
</evidence>
<sequence>MAKEIEVKVLNIDLQYMENRLKEMGAKLIAIEDQKNFVIDSKDKYIERELNSYLRIRENKNLITDETNIYLTLKKNVSVKGSRKNIEITTRIEDIESMLSILKDLKYGVVAKGHKLRKSYLYENIRFDLDQWDEETYPYPYMEIEVHNEEDLEKAIELLNIDRKNISTKSIIELKEELKEPKNIH</sequence>